<dbReference type="PANTHER" id="PTHR30480">
    <property type="entry name" value="BETA-HEXOSAMINIDASE-RELATED"/>
    <property type="match status" value="1"/>
</dbReference>
<evidence type="ECO:0000256" key="3">
    <source>
        <dbReference type="ARBA" id="ARBA00012663"/>
    </source>
</evidence>
<comment type="catalytic activity">
    <reaction evidence="1">
        <text>Hydrolysis of terminal non-reducing N-acetyl-D-hexosamine residues in N-acetyl-beta-D-hexosaminides.</text>
        <dbReference type="EC" id="3.2.1.52"/>
    </reaction>
</comment>
<dbReference type="EMBL" id="RCUV01000007">
    <property type="protein sequence ID" value="RLP71705.1"/>
    <property type="molecule type" value="Genomic_DNA"/>
</dbReference>
<reference evidence="7 8" key="1">
    <citation type="submission" date="2018-10" db="EMBL/GenBank/DDBJ databases">
        <authorList>
            <person name="Li J."/>
        </authorList>
    </citation>
    <scope>NUCLEOTIDE SEQUENCE [LARGE SCALE GENOMIC DNA]</scope>
    <source>
        <strain evidence="7 8">CCTCC AB209002</strain>
    </source>
</reference>
<dbReference type="InterPro" id="IPR050226">
    <property type="entry name" value="NagZ_Beta-hexosaminidase"/>
</dbReference>
<keyword evidence="8" id="KW-1185">Reference proteome</keyword>
<dbReference type="GO" id="GO:0004563">
    <property type="term" value="F:beta-N-acetylhexosaminidase activity"/>
    <property type="evidence" value="ECO:0007669"/>
    <property type="project" value="UniProtKB-EC"/>
</dbReference>
<evidence type="ECO:0000256" key="5">
    <source>
        <dbReference type="ARBA" id="ARBA00023295"/>
    </source>
</evidence>
<evidence type="ECO:0000256" key="2">
    <source>
        <dbReference type="ARBA" id="ARBA00005336"/>
    </source>
</evidence>
<dbReference type="AlphaFoldDB" id="A0A3L6ZVJ2"/>
<dbReference type="GO" id="GO:0009254">
    <property type="term" value="P:peptidoglycan turnover"/>
    <property type="evidence" value="ECO:0007669"/>
    <property type="project" value="TreeGrafter"/>
</dbReference>
<organism evidence="7 8">
    <name type="scientific">Mycetocola manganoxydans</name>
    <dbReference type="NCBI Taxonomy" id="699879"/>
    <lineage>
        <taxon>Bacteria</taxon>
        <taxon>Bacillati</taxon>
        <taxon>Actinomycetota</taxon>
        <taxon>Actinomycetes</taxon>
        <taxon>Micrococcales</taxon>
        <taxon>Microbacteriaceae</taxon>
        <taxon>Mycetocola</taxon>
    </lineage>
</organism>
<feature type="domain" description="Glycoside hydrolase family 3 N-terminal" evidence="6">
    <location>
        <begin position="4"/>
        <end position="321"/>
    </location>
</feature>
<evidence type="ECO:0000256" key="1">
    <source>
        <dbReference type="ARBA" id="ARBA00001231"/>
    </source>
</evidence>
<evidence type="ECO:0000313" key="8">
    <source>
        <dbReference type="Proteomes" id="UP000270299"/>
    </source>
</evidence>
<sequence>MSREQKIASLLMLHLPGTDAAALSSFIEEHQPGGMILMGDNIAGTVDDTAALTRAATIDPAFPPLIAIDQEGGDVRRLGGDDWASALTLKDAPAMETTQAFAGRARLLAQAGVNINFGIVADVTADPASFIYRRALGTTPEASAERVAAAVTGEKTSVLSTLKHFPGHGAAPGDSHTSVPSTGKTLQQWNATDAVPFRSGIAAGAPFVMVGHLRYDAVDPVPASLSAPWQSILRDQLGFDGITITDDILMLRNTGLAEYRNTSENAIRSLAAGMTMLLYVLSATPADEGADPAALVSDISAAVDAGRISDQQIEHAARKLLFSRFHLSQRA</sequence>
<dbReference type="GO" id="GO:0005975">
    <property type="term" value="P:carbohydrate metabolic process"/>
    <property type="evidence" value="ECO:0007669"/>
    <property type="project" value="InterPro"/>
</dbReference>
<evidence type="ECO:0000259" key="6">
    <source>
        <dbReference type="Pfam" id="PF00933"/>
    </source>
</evidence>
<keyword evidence="5" id="KW-0326">Glycosidase</keyword>
<dbReference type="SUPFAM" id="SSF51445">
    <property type="entry name" value="(Trans)glycosidases"/>
    <property type="match status" value="1"/>
</dbReference>
<dbReference type="InterPro" id="IPR001764">
    <property type="entry name" value="Glyco_hydro_3_N"/>
</dbReference>
<evidence type="ECO:0000313" key="7">
    <source>
        <dbReference type="EMBL" id="RLP71705.1"/>
    </source>
</evidence>
<dbReference type="Proteomes" id="UP000270299">
    <property type="component" value="Unassembled WGS sequence"/>
</dbReference>
<dbReference type="PANTHER" id="PTHR30480:SF13">
    <property type="entry name" value="BETA-HEXOSAMINIDASE"/>
    <property type="match status" value="1"/>
</dbReference>
<gene>
    <name evidence="7" type="ORF">D9V29_07575</name>
</gene>
<dbReference type="Pfam" id="PF00933">
    <property type="entry name" value="Glyco_hydro_3"/>
    <property type="match status" value="1"/>
</dbReference>
<protein>
    <recommendedName>
        <fullName evidence="3">beta-N-acetylhexosaminidase</fullName>
        <ecNumber evidence="3">3.2.1.52</ecNumber>
    </recommendedName>
</protein>
<proteinExistence type="inferred from homology"/>
<evidence type="ECO:0000256" key="4">
    <source>
        <dbReference type="ARBA" id="ARBA00022801"/>
    </source>
</evidence>
<dbReference type="Gene3D" id="3.20.20.300">
    <property type="entry name" value="Glycoside hydrolase, family 3, N-terminal domain"/>
    <property type="match status" value="1"/>
</dbReference>
<dbReference type="RefSeq" id="WP_121672725.1">
    <property type="nucleotide sequence ID" value="NZ_BMXM01000001.1"/>
</dbReference>
<keyword evidence="4 7" id="KW-0378">Hydrolase</keyword>
<dbReference type="InterPro" id="IPR017853">
    <property type="entry name" value="GH"/>
</dbReference>
<accession>A0A3L6ZVJ2</accession>
<dbReference type="OrthoDB" id="9805821at2"/>
<comment type="similarity">
    <text evidence="2">Belongs to the glycosyl hydrolase 3 family.</text>
</comment>
<comment type="caution">
    <text evidence="7">The sequence shown here is derived from an EMBL/GenBank/DDBJ whole genome shotgun (WGS) entry which is preliminary data.</text>
</comment>
<name>A0A3L6ZVJ2_9MICO</name>
<dbReference type="InterPro" id="IPR036962">
    <property type="entry name" value="Glyco_hydro_3_N_sf"/>
</dbReference>
<dbReference type="EC" id="3.2.1.52" evidence="3"/>